<accession>A0A7I4DKN0</accession>
<dbReference type="AlphaFoldDB" id="A0A7I4DKN0"/>
<dbReference type="EMBL" id="ABEU02000004">
    <property type="status" value="NOT_ANNOTATED_CDS"/>
    <property type="molecule type" value="Genomic_DNA"/>
</dbReference>
<dbReference type="PANTHER" id="PTHR14145:SF1">
    <property type="entry name" value="26S PROTEASOME NON-ATPASE REGULATORY SUBUNIT 6"/>
    <property type="match status" value="1"/>
</dbReference>
<feature type="domain" description="26S proteasome regulatory subunit Rpn7 N-terminal" evidence="2">
    <location>
        <begin position="113"/>
        <end position="160"/>
    </location>
</feature>
<dbReference type="Pfam" id="PF10602">
    <property type="entry name" value="RPN7"/>
    <property type="match status" value="1"/>
</dbReference>
<sequence>MDINVQSFKSSDSKLPVQKLFLLRSPDIEDIEKASLKDEVLSLIKADDMTELYQTCSPKLGWELDLSCVDAMNAKHADELKNLDDKIADAEENLGESERRRRWLWDRRWRRWLVLHTLRLGYFHLDFALISRNIDKAKNLFDEGGDWERKNRLKVYEGLY</sequence>
<dbReference type="EnsemblPlants" id="Pp3c4_2100V3.2">
    <property type="protein sequence ID" value="Pp3c4_2100V3.2"/>
    <property type="gene ID" value="Pp3c4_2100"/>
</dbReference>
<evidence type="ECO:0000259" key="2">
    <source>
        <dbReference type="Pfam" id="PF10602"/>
    </source>
</evidence>
<evidence type="ECO:0000313" key="4">
    <source>
        <dbReference type="Proteomes" id="UP000006727"/>
    </source>
</evidence>
<evidence type="ECO:0000256" key="1">
    <source>
        <dbReference type="SAM" id="Coils"/>
    </source>
</evidence>
<dbReference type="PANTHER" id="PTHR14145">
    <property type="entry name" value="26S PROTESOME SUBUNIT 6"/>
    <property type="match status" value="1"/>
</dbReference>
<protein>
    <recommendedName>
        <fullName evidence="2">26S proteasome regulatory subunit Rpn7 N-terminal domain-containing protein</fullName>
    </recommendedName>
</protein>
<organism evidence="3 4">
    <name type="scientific">Physcomitrium patens</name>
    <name type="common">Spreading-leaved earth moss</name>
    <name type="synonym">Physcomitrella patens</name>
    <dbReference type="NCBI Taxonomy" id="3218"/>
    <lineage>
        <taxon>Eukaryota</taxon>
        <taxon>Viridiplantae</taxon>
        <taxon>Streptophyta</taxon>
        <taxon>Embryophyta</taxon>
        <taxon>Bryophyta</taxon>
        <taxon>Bryophytina</taxon>
        <taxon>Bryopsida</taxon>
        <taxon>Funariidae</taxon>
        <taxon>Funariales</taxon>
        <taxon>Funariaceae</taxon>
        <taxon>Physcomitrium</taxon>
    </lineage>
</organism>
<dbReference type="Gramene" id="Pp3c4_2100V3.2">
    <property type="protein sequence ID" value="Pp3c4_2100V3.2"/>
    <property type="gene ID" value="Pp3c4_2100"/>
</dbReference>
<dbReference type="InterPro" id="IPR019585">
    <property type="entry name" value="Rpn7/CSN1"/>
</dbReference>
<reference evidence="3 4" key="2">
    <citation type="journal article" date="2018" name="Plant J.">
        <title>The Physcomitrella patens chromosome-scale assembly reveals moss genome structure and evolution.</title>
        <authorList>
            <person name="Lang D."/>
            <person name="Ullrich K.K."/>
            <person name="Murat F."/>
            <person name="Fuchs J."/>
            <person name="Jenkins J."/>
            <person name="Haas F.B."/>
            <person name="Piednoel M."/>
            <person name="Gundlach H."/>
            <person name="Van Bel M."/>
            <person name="Meyberg R."/>
            <person name="Vives C."/>
            <person name="Morata J."/>
            <person name="Symeonidi A."/>
            <person name="Hiss M."/>
            <person name="Muchero W."/>
            <person name="Kamisugi Y."/>
            <person name="Saleh O."/>
            <person name="Blanc G."/>
            <person name="Decker E.L."/>
            <person name="van Gessel N."/>
            <person name="Grimwood J."/>
            <person name="Hayes R.D."/>
            <person name="Graham S.W."/>
            <person name="Gunter L.E."/>
            <person name="McDaniel S.F."/>
            <person name="Hoernstein S.N.W."/>
            <person name="Larsson A."/>
            <person name="Li F.W."/>
            <person name="Perroud P.F."/>
            <person name="Phillips J."/>
            <person name="Ranjan P."/>
            <person name="Rokshar D.S."/>
            <person name="Rothfels C.J."/>
            <person name="Schneider L."/>
            <person name="Shu S."/>
            <person name="Stevenson D.W."/>
            <person name="Thummler F."/>
            <person name="Tillich M."/>
            <person name="Villarreal Aguilar J.C."/>
            <person name="Widiez T."/>
            <person name="Wong G.K."/>
            <person name="Wymore A."/>
            <person name="Zhang Y."/>
            <person name="Zimmer A.D."/>
            <person name="Quatrano R.S."/>
            <person name="Mayer K.F.X."/>
            <person name="Goodstein D."/>
            <person name="Casacuberta J.M."/>
            <person name="Vandepoele K."/>
            <person name="Reski R."/>
            <person name="Cuming A.C."/>
            <person name="Tuskan G.A."/>
            <person name="Maumus F."/>
            <person name="Salse J."/>
            <person name="Schmutz J."/>
            <person name="Rensing S.A."/>
        </authorList>
    </citation>
    <scope>NUCLEOTIDE SEQUENCE [LARGE SCALE GENOMIC DNA]</scope>
    <source>
        <strain evidence="3 4">cv. Gransden 2004</strain>
    </source>
</reference>
<reference evidence="3" key="3">
    <citation type="submission" date="2020-12" db="UniProtKB">
        <authorList>
            <consortium name="EnsemblPlants"/>
        </authorList>
    </citation>
    <scope>IDENTIFICATION</scope>
</reference>
<dbReference type="InterPro" id="IPR045135">
    <property type="entry name" value="Rpn7_N"/>
</dbReference>
<evidence type="ECO:0000313" key="3">
    <source>
        <dbReference type="EnsemblPlants" id="Pp3c4_2100V3.2"/>
    </source>
</evidence>
<dbReference type="Proteomes" id="UP000006727">
    <property type="component" value="Chromosome 4"/>
</dbReference>
<dbReference type="InParanoid" id="A0A7I4DKN0"/>
<keyword evidence="1" id="KW-0175">Coiled coil</keyword>
<keyword evidence="4" id="KW-1185">Reference proteome</keyword>
<name>A0A7I4DKN0_PHYPA</name>
<reference evidence="3 4" key="1">
    <citation type="journal article" date="2008" name="Science">
        <title>The Physcomitrella genome reveals evolutionary insights into the conquest of land by plants.</title>
        <authorList>
            <person name="Rensing S."/>
            <person name="Lang D."/>
            <person name="Zimmer A."/>
            <person name="Terry A."/>
            <person name="Salamov A."/>
            <person name="Shapiro H."/>
            <person name="Nishiyama T."/>
            <person name="Perroud P.-F."/>
            <person name="Lindquist E."/>
            <person name="Kamisugi Y."/>
            <person name="Tanahashi T."/>
            <person name="Sakakibara K."/>
            <person name="Fujita T."/>
            <person name="Oishi K."/>
            <person name="Shin-I T."/>
            <person name="Kuroki Y."/>
            <person name="Toyoda A."/>
            <person name="Suzuki Y."/>
            <person name="Hashimoto A."/>
            <person name="Yamaguchi K."/>
            <person name="Sugano A."/>
            <person name="Kohara Y."/>
            <person name="Fujiyama A."/>
            <person name="Anterola A."/>
            <person name="Aoki S."/>
            <person name="Ashton N."/>
            <person name="Barbazuk W.B."/>
            <person name="Barker E."/>
            <person name="Bennetzen J."/>
            <person name="Bezanilla M."/>
            <person name="Blankenship R."/>
            <person name="Cho S.H."/>
            <person name="Dutcher S."/>
            <person name="Estelle M."/>
            <person name="Fawcett J.A."/>
            <person name="Gundlach H."/>
            <person name="Hanada K."/>
            <person name="Heyl A."/>
            <person name="Hicks K.A."/>
            <person name="Hugh J."/>
            <person name="Lohr M."/>
            <person name="Mayer K."/>
            <person name="Melkozernov A."/>
            <person name="Murata T."/>
            <person name="Nelson D."/>
            <person name="Pils B."/>
            <person name="Prigge M."/>
            <person name="Reiss B."/>
            <person name="Renner T."/>
            <person name="Rombauts S."/>
            <person name="Rushton P."/>
            <person name="Sanderfoot A."/>
            <person name="Schween G."/>
            <person name="Shiu S.-H."/>
            <person name="Stueber K."/>
            <person name="Theodoulou F.L."/>
            <person name="Tu H."/>
            <person name="Van de Peer Y."/>
            <person name="Verrier P.J."/>
            <person name="Waters E."/>
            <person name="Wood A."/>
            <person name="Yang L."/>
            <person name="Cove D."/>
            <person name="Cuming A."/>
            <person name="Hasebe M."/>
            <person name="Lucas S."/>
            <person name="Mishler D.B."/>
            <person name="Reski R."/>
            <person name="Grigoriev I."/>
            <person name="Quatrano R.S."/>
            <person name="Boore J.L."/>
        </authorList>
    </citation>
    <scope>NUCLEOTIDE SEQUENCE [LARGE SCALE GENOMIC DNA]</scope>
    <source>
        <strain evidence="3 4">cv. Gransden 2004</strain>
    </source>
</reference>
<proteinExistence type="predicted"/>
<feature type="coiled-coil region" evidence="1">
    <location>
        <begin position="73"/>
        <end position="100"/>
    </location>
</feature>